<dbReference type="PROSITE" id="PS50118">
    <property type="entry name" value="HMG_BOX_2"/>
    <property type="match status" value="1"/>
</dbReference>
<dbReference type="Gene3D" id="1.10.30.10">
    <property type="entry name" value="High mobility group box domain"/>
    <property type="match status" value="1"/>
</dbReference>
<dbReference type="GeneID" id="107269708"/>
<dbReference type="Gene3D" id="3.30.710.10">
    <property type="entry name" value="Potassium Channel Kv1.1, Chain A"/>
    <property type="match status" value="1"/>
</dbReference>
<dbReference type="InterPro" id="IPR051095">
    <property type="entry name" value="Dros_DevTransReg"/>
</dbReference>
<dbReference type="CDD" id="cd18315">
    <property type="entry name" value="BTB_POZ_BAB-like"/>
    <property type="match status" value="1"/>
</dbReference>
<dbReference type="PROSITE" id="PS50097">
    <property type="entry name" value="BTB"/>
    <property type="match status" value="1"/>
</dbReference>
<protein>
    <submittedName>
        <fullName evidence="8 9">Kelch-like protein 4</fullName>
    </submittedName>
</protein>
<evidence type="ECO:0000259" key="5">
    <source>
        <dbReference type="PROSITE" id="PS50097"/>
    </source>
</evidence>
<reference evidence="8 9" key="1">
    <citation type="submission" date="2025-04" db="UniProtKB">
        <authorList>
            <consortium name="RefSeq"/>
        </authorList>
    </citation>
    <scope>IDENTIFICATION</scope>
</reference>
<dbReference type="GO" id="GO:0003677">
    <property type="term" value="F:DNA binding"/>
    <property type="evidence" value="ECO:0007669"/>
    <property type="project" value="UniProtKB-UniRule"/>
</dbReference>
<dbReference type="InterPro" id="IPR009071">
    <property type="entry name" value="HMG_box_dom"/>
</dbReference>
<evidence type="ECO:0000256" key="4">
    <source>
        <dbReference type="SAM" id="MobiDB-lite"/>
    </source>
</evidence>
<dbReference type="SMART" id="SM00398">
    <property type="entry name" value="HMG"/>
    <property type="match status" value="1"/>
</dbReference>
<evidence type="ECO:0000256" key="3">
    <source>
        <dbReference type="PROSITE-ProRule" id="PRU00267"/>
    </source>
</evidence>
<dbReference type="RefSeq" id="XP_015599345.1">
    <property type="nucleotide sequence ID" value="XM_015743859.2"/>
</dbReference>
<dbReference type="SMART" id="SM00225">
    <property type="entry name" value="BTB"/>
    <property type="match status" value="1"/>
</dbReference>
<dbReference type="KEGG" id="ccin:107269708"/>
<sequence>MDGSQQFNLRWNNHTNNILQVFLEHLSTESLVDVTLSCQGQFIKAHRMILSACSPYFQELFKHHTTKHPVIILNGIKYQDLQMMIRFMYHGEIRVQEAQLEDLLAAAETLQVKGLSNVRNKYEKGEIQSNPIDKTLTSCNPMEKETTGNILTNSTMGVAEEAFAKVCKRKNMAQDSTRIRNKRKMSHTVNELAKETVFASNGTVCLEPESNSGICGIKPEWSPLIKIEPPSTQTSDKNQEKQNQISGELKPMRLRGKSKSGQKAIIVPEKMQMPRKIPRPPNAFMLFANEWRRKLAFEYPNESNTEISVRLGIMWKGLNIQAKESYYALAKKVDEEHKRKYPGYYYSPKEARLRKNLKQDLMLARCLPTTDADALRLVKVLMNVDERQTGIVRVSPGEEEMKEDIDDPSATVTNISMKNEDIETKSVTSIIT</sequence>
<evidence type="ECO:0000259" key="6">
    <source>
        <dbReference type="PROSITE" id="PS50118"/>
    </source>
</evidence>
<gene>
    <name evidence="8 9" type="primary">LOC107269708</name>
</gene>
<evidence type="ECO:0000256" key="1">
    <source>
        <dbReference type="ARBA" id="ARBA00004123"/>
    </source>
</evidence>
<dbReference type="Pfam" id="PF00505">
    <property type="entry name" value="HMG_box"/>
    <property type="match status" value="1"/>
</dbReference>
<accession>A0AAJ7FMN7</accession>
<feature type="DNA-binding region" description="HMG box" evidence="3">
    <location>
        <begin position="277"/>
        <end position="345"/>
    </location>
</feature>
<dbReference type="SUPFAM" id="SSF47095">
    <property type="entry name" value="HMG-box"/>
    <property type="match status" value="1"/>
</dbReference>
<dbReference type="GO" id="GO:0006357">
    <property type="term" value="P:regulation of transcription by RNA polymerase II"/>
    <property type="evidence" value="ECO:0007669"/>
    <property type="project" value="TreeGrafter"/>
</dbReference>
<proteinExistence type="predicted"/>
<dbReference type="SUPFAM" id="SSF54695">
    <property type="entry name" value="POZ domain"/>
    <property type="match status" value="1"/>
</dbReference>
<keyword evidence="2 3" id="KW-0539">Nucleus</keyword>
<feature type="region of interest" description="Disordered" evidence="4">
    <location>
        <begin position="227"/>
        <end position="262"/>
    </location>
</feature>
<organism evidence="7 9">
    <name type="scientific">Cephus cinctus</name>
    <name type="common">Wheat stem sawfly</name>
    <dbReference type="NCBI Taxonomy" id="211228"/>
    <lineage>
        <taxon>Eukaryota</taxon>
        <taxon>Metazoa</taxon>
        <taxon>Ecdysozoa</taxon>
        <taxon>Arthropoda</taxon>
        <taxon>Hexapoda</taxon>
        <taxon>Insecta</taxon>
        <taxon>Pterygota</taxon>
        <taxon>Neoptera</taxon>
        <taxon>Endopterygota</taxon>
        <taxon>Hymenoptera</taxon>
        <taxon>Cephoidea</taxon>
        <taxon>Cephidae</taxon>
        <taxon>Cephus</taxon>
    </lineage>
</organism>
<name>A0AAJ7FMN7_CEPCN</name>
<feature type="domain" description="HMG box" evidence="6">
    <location>
        <begin position="277"/>
        <end position="345"/>
    </location>
</feature>
<dbReference type="PANTHER" id="PTHR23110:SF99">
    <property type="entry name" value="BROAD-COMPLEX CORE PROTEIN ISOFORM 6"/>
    <property type="match status" value="1"/>
</dbReference>
<evidence type="ECO:0000256" key="2">
    <source>
        <dbReference type="ARBA" id="ARBA00023242"/>
    </source>
</evidence>
<dbReference type="CDD" id="cd01389">
    <property type="entry name" value="HMG-box_ROX1-like"/>
    <property type="match status" value="1"/>
</dbReference>
<dbReference type="InterPro" id="IPR011333">
    <property type="entry name" value="SKP1/BTB/POZ_sf"/>
</dbReference>
<evidence type="ECO:0000313" key="7">
    <source>
        <dbReference type="Proteomes" id="UP000694920"/>
    </source>
</evidence>
<evidence type="ECO:0000313" key="9">
    <source>
        <dbReference type="RefSeq" id="XP_015599345.1"/>
    </source>
</evidence>
<keyword evidence="7" id="KW-1185">Reference proteome</keyword>
<dbReference type="Pfam" id="PF00651">
    <property type="entry name" value="BTB"/>
    <property type="match status" value="1"/>
</dbReference>
<evidence type="ECO:0000313" key="8">
    <source>
        <dbReference type="RefSeq" id="XP_015599344.1"/>
    </source>
</evidence>
<feature type="domain" description="BTB" evidence="5">
    <location>
        <begin position="32"/>
        <end position="97"/>
    </location>
</feature>
<dbReference type="PANTHER" id="PTHR23110">
    <property type="entry name" value="BTB DOMAIN TRANSCRIPTION FACTOR"/>
    <property type="match status" value="1"/>
</dbReference>
<comment type="subcellular location">
    <subcellularLocation>
        <location evidence="1">Nucleus</location>
    </subcellularLocation>
</comment>
<dbReference type="InterPro" id="IPR036910">
    <property type="entry name" value="HMG_box_dom_sf"/>
</dbReference>
<dbReference type="AlphaFoldDB" id="A0AAJ7FMN7"/>
<keyword evidence="3" id="KW-0238">DNA-binding</keyword>
<dbReference type="GO" id="GO:0005634">
    <property type="term" value="C:nucleus"/>
    <property type="evidence" value="ECO:0007669"/>
    <property type="project" value="UniProtKB-SubCell"/>
</dbReference>
<feature type="compositionally biased region" description="Polar residues" evidence="4">
    <location>
        <begin position="230"/>
        <end position="246"/>
    </location>
</feature>
<dbReference type="Proteomes" id="UP000694920">
    <property type="component" value="Unplaced"/>
</dbReference>
<dbReference type="RefSeq" id="XP_015599344.1">
    <property type="nucleotide sequence ID" value="XM_015743858.2"/>
</dbReference>
<dbReference type="InterPro" id="IPR000210">
    <property type="entry name" value="BTB/POZ_dom"/>
</dbReference>